<dbReference type="AlphaFoldDB" id="A0A9I9E4Z6"/>
<dbReference type="Gramene" id="MELO3C028831.2.1">
    <property type="protein sequence ID" value="MELO3C028831.2.1"/>
    <property type="gene ID" value="MELO3C028831.2"/>
</dbReference>
<sequence length="43" mass="5115">MFGMLSDLKALIEQEEEIEERRLENEMPMNIGVDIDEDRTNIF</sequence>
<name>A0A9I9E4Z6_CUCME</name>
<evidence type="ECO:0000313" key="1">
    <source>
        <dbReference type="EnsemblPlants" id="MELO3C028831.2.1"/>
    </source>
</evidence>
<proteinExistence type="predicted"/>
<accession>A0A9I9E4Z6</accession>
<reference evidence="1" key="1">
    <citation type="submission" date="2023-03" db="UniProtKB">
        <authorList>
            <consortium name="EnsemblPlants"/>
        </authorList>
    </citation>
    <scope>IDENTIFICATION</scope>
</reference>
<dbReference type="EnsemblPlants" id="MELO3C028831.2.1">
    <property type="protein sequence ID" value="MELO3C028831.2.1"/>
    <property type="gene ID" value="MELO3C028831.2"/>
</dbReference>
<protein>
    <submittedName>
        <fullName evidence="1">Uncharacterized protein</fullName>
    </submittedName>
</protein>
<organism evidence="1">
    <name type="scientific">Cucumis melo</name>
    <name type="common">Muskmelon</name>
    <dbReference type="NCBI Taxonomy" id="3656"/>
    <lineage>
        <taxon>Eukaryota</taxon>
        <taxon>Viridiplantae</taxon>
        <taxon>Streptophyta</taxon>
        <taxon>Embryophyta</taxon>
        <taxon>Tracheophyta</taxon>
        <taxon>Spermatophyta</taxon>
        <taxon>Magnoliopsida</taxon>
        <taxon>eudicotyledons</taxon>
        <taxon>Gunneridae</taxon>
        <taxon>Pentapetalae</taxon>
        <taxon>rosids</taxon>
        <taxon>fabids</taxon>
        <taxon>Cucurbitales</taxon>
        <taxon>Cucurbitaceae</taxon>
        <taxon>Benincaseae</taxon>
        <taxon>Cucumis</taxon>
    </lineage>
</organism>